<name>A0A495BJQ7_VOGIN</name>
<dbReference type="InterPro" id="IPR003497">
    <property type="entry name" value="BRO_N_domain"/>
</dbReference>
<dbReference type="PROSITE" id="PS51750">
    <property type="entry name" value="BRO_N"/>
    <property type="match status" value="1"/>
</dbReference>
<dbReference type="PANTHER" id="PTHR36180:SF2">
    <property type="entry name" value="BRO FAMILY PROTEIN"/>
    <property type="match status" value="1"/>
</dbReference>
<dbReference type="SMART" id="SM01040">
    <property type="entry name" value="Bro-N"/>
    <property type="match status" value="1"/>
</dbReference>
<reference evidence="2 3" key="1">
    <citation type="submission" date="2018-10" db="EMBL/GenBank/DDBJ databases">
        <title>Genomic Encyclopedia of Type Strains, Phase IV (KMG-IV): sequencing the most valuable type-strain genomes for metagenomic binning, comparative biology and taxonomic classification.</title>
        <authorList>
            <person name="Goeker M."/>
        </authorList>
    </citation>
    <scope>NUCLEOTIDE SEQUENCE [LARGE SCALE GENOMIC DNA]</scope>
    <source>
        <strain evidence="2 3">DSM 3303</strain>
    </source>
</reference>
<dbReference type="Proteomes" id="UP000279384">
    <property type="component" value="Unassembled WGS sequence"/>
</dbReference>
<dbReference type="PANTHER" id="PTHR36180">
    <property type="entry name" value="DNA-BINDING PROTEIN-RELATED-RELATED"/>
    <property type="match status" value="1"/>
</dbReference>
<evidence type="ECO:0000313" key="3">
    <source>
        <dbReference type="Proteomes" id="UP000279384"/>
    </source>
</evidence>
<dbReference type="AlphaFoldDB" id="A0A495BJQ7"/>
<protein>
    <submittedName>
        <fullName evidence="2">Prophage antirepressor-like protein</fullName>
    </submittedName>
</protein>
<dbReference type="InterPro" id="IPR018873">
    <property type="entry name" value="KilA-N_DNA-bd_domain"/>
</dbReference>
<evidence type="ECO:0000259" key="1">
    <source>
        <dbReference type="PROSITE" id="PS51750"/>
    </source>
</evidence>
<proteinExistence type="predicted"/>
<accession>A0A495BJQ7</accession>
<sequence>MTAHIQSLGASAPAVFSFGSFDVRTFDREGEVWFVASDVAAALDYRNAPDMTRSLDEDEKGTHIVRTLGGEQALVIINESGLYSAILKSRKPEAKRFKRWVTHEVLPSLRKSGSYALPSAAANVAAPGVAMLDDLPVLTMQRLAACFGMSIDPIRRNRELFPERFVHGVHWFRLEGDALRRFGLANLHTGEVSRNFGRSMIVWTEAGAQMHAACFAPAQGKAGLAAVEAYLRGEAAPSAIAPVSAAAAMPAPGASMPWPVSPADLARGGRVLLSMNHRGVLQAEPVPTEAFVATAAELAKQLAAPDVMWTRDDLHAIGAAAMARLARRG</sequence>
<organism evidence="2 3">
    <name type="scientific">Vogesella indigofera</name>
    <name type="common">Pseudomonas indigofera</name>
    <dbReference type="NCBI Taxonomy" id="45465"/>
    <lineage>
        <taxon>Bacteria</taxon>
        <taxon>Pseudomonadati</taxon>
        <taxon>Pseudomonadota</taxon>
        <taxon>Betaproteobacteria</taxon>
        <taxon>Neisseriales</taxon>
        <taxon>Chromobacteriaceae</taxon>
        <taxon>Vogesella</taxon>
    </lineage>
</organism>
<dbReference type="Pfam" id="PF10543">
    <property type="entry name" value="ORF6N"/>
    <property type="match status" value="1"/>
</dbReference>
<dbReference type="Pfam" id="PF02498">
    <property type="entry name" value="Bro-N"/>
    <property type="match status" value="1"/>
</dbReference>
<gene>
    <name evidence="2" type="ORF">C8E02_1118</name>
</gene>
<comment type="caution">
    <text evidence="2">The sequence shown here is derived from an EMBL/GenBank/DDBJ whole genome shotgun (WGS) entry which is preliminary data.</text>
</comment>
<feature type="domain" description="Bro-N" evidence="1">
    <location>
        <begin position="2"/>
        <end position="113"/>
    </location>
</feature>
<dbReference type="EMBL" id="RBID01000011">
    <property type="protein sequence ID" value="RKQ61348.1"/>
    <property type="molecule type" value="Genomic_DNA"/>
</dbReference>
<evidence type="ECO:0000313" key="2">
    <source>
        <dbReference type="EMBL" id="RKQ61348.1"/>
    </source>
</evidence>